<dbReference type="EC" id="1.2.1.59" evidence="1"/>
<dbReference type="AlphaFoldDB" id="A0A098E752"/>
<accession>A0A098E752</accession>
<name>A0A098E752_9ZZZZ</name>
<organism evidence="1">
    <name type="scientific">groundwater metagenome</name>
    <dbReference type="NCBI Taxonomy" id="717931"/>
    <lineage>
        <taxon>unclassified sequences</taxon>
        <taxon>metagenomes</taxon>
        <taxon>ecological metagenomes</taxon>
    </lineage>
</organism>
<dbReference type="InterPro" id="IPR036291">
    <property type="entry name" value="NAD(P)-bd_dom_sf"/>
</dbReference>
<evidence type="ECO:0000313" key="1">
    <source>
        <dbReference type="EMBL" id="CEG11311.1"/>
    </source>
</evidence>
<dbReference type="GO" id="GO:0043891">
    <property type="term" value="F:glyceraldehyde-3-phosphate dehydrogenase [NAD(P)+] (phosphorylating) activity"/>
    <property type="evidence" value="ECO:0007669"/>
    <property type="project" value="UniProtKB-EC"/>
</dbReference>
<dbReference type="SUPFAM" id="SSF55347">
    <property type="entry name" value="Glyceraldehyde-3-phosphate dehydrogenase-like, C-terminal domain"/>
    <property type="match status" value="1"/>
</dbReference>
<reference evidence="1" key="1">
    <citation type="submission" date="2014-09" db="EMBL/GenBank/DDBJ databases">
        <authorList>
            <person name="Probst J Alexander"/>
        </authorList>
    </citation>
    <scope>NUCLEOTIDE SEQUENCE</scope>
</reference>
<sequence length="419" mass="47412">MSKIKVGVIGTGTIGHRVIAYGARQKDMEICGVSKTTLDDVYDTTAMLWKSGIPVYASSRIGKDGLSKSLEEFRNYFNRIKDTKKIYGDVNELVPGTIEDLVNESDVIVDTSAGTINKISVSEYNKKEFYLSHNEKSGKKIKVIFQGGEESDIGKISFNAAVNYDEAIEVGKSDEPYIRQVSCNTTALSRILYAFLENYTINRVYVVIVRRSTDPGEESKNILNDIYLGEHLPSHRGPDVEEVFKNYKNFKNLLDKQILTSAIKVTTDQMHAHDITLTFPVSAPYGEENCPTKEKFIEICKNSILKNRIALDDSVMHTSRLREFARRKERMLYMKAQIFPTCGDMFAVTAGLNSFAFIRRTTVYGDKWIHLKLQTAVHQEAIVIPDTIDAIRALCYDKLRVSRDDSIRMTDESLGMNEE</sequence>
<dbReference type="PROSITE" id="PS00071">
    <property type="entry name" value="GAPDH"/>
    <property type="match status" value="1"/>
</dbReference>
<dbReference type="InterPro" id="IPR020830">
    <property type="entry name" value="GlycerAld_3-P_DH_AS"/>
</dbReference>
<gene>
    <name evidence="1" type="ORF">MSIBF_A1380012</name>
</gene>
<dbReference type="Gene3D" id="3.30.360.10">
    <property type="entry name" value="Dihydrodipicolinate Reductase, domain 2"/>
    <property type="match status" value="1"/>
</dbReference>
<keyword evidence="1" id="KW-0560">Oxidoreductase</keyword>
<dbReference type="Gene3D" id="3.40.50.720">
    <property type="entry name" value="NAD(P)-binding Rossmann-like Domain"/>
    <property type="match status" value="1"/>
</dbReference>
<dbReference type="CDD" id="cd18127">
    <property type="entry name" value="GAPDH_II_C"/>
    <property type="match status" value="1"/>
</dbReference>
<dbReference type="SUPFAM" id="SSF51735">
    <property type="entry name" value="NAD(P)-binding Rossmann-fold domains"/>
    <property type="match status" value="1"/>
</dbReference>
<dbReference type="EMBL" id="CCXY01000044">
    <property type="protein sequence ID" value="CEG11311.1"/>
    <property type="molecule type" value="Genomic_DNA"/>
</dbReference>
<protein>
    <submittedName>
        <fullName evidence="1">Putative Glyceraldehyde-3-phosphate dehydrogenase</fullName>
        <ecNumber evidence="1">1.2.1.59</ecNumber>
    </submittedName>
</protein>
<proteinExistence type="predicted"/>